<evidence type="ECO:0000313" key="4">
    <source>
        <dbReference type="Proteomes" id="UP000192569"/>
    </source>
</evidence>
<dbReference type="InterPro" id="IPR001478">
    <property type="entry name" value="PDZ"/>
</dbReference>
<dbReference type="OrthoDB" id="198399at2"/>
<dbReference type="Pfam" id="PF17820">
    <property type="entry name" value="PDZ_6"/>
    <property type="match status" value="1"/>
</dbReference>
<feature type="domain" description="PDZ" evidence="2">
    <location>
        <begin position="306"/>
        <end position="362"/>
    </location>
</feature>
<dbReference type="InterPro" id="IPR036034">
    <property type="entry name" value="PDZ_sf"/>
</dbReference>
<evidence type="ECO:0000313" key="3">
    <source>
        <dbReference type="EMBL" id="SMB91486.1"/>
    </source>
</evidence>
<keyword evidence="1" id="KW-1133">Transmembrane helix</keyword>
<sequence length="409" mass="45034">MLPLKQIVPFILQAQLSLLISPLFWLLVLVVAYQYRRLARLKEELFGVRGESAWQPTLTAVAYGVLGGLGGSFIMVLVGVSLSGIGINYLWVLALLLMLLNPRFLCFSYAGGLISLSALVFGRPQVDVPHLMGLVAVLHMVEALLIRLSGHLGAIPVYTSHQGQVVGAFNMQKFWPIPIAALALVTLPPWLPPGAAVPMPNWWPLIRPAVMPEPEQALFVVLPVAAGLGYGDLALSSRPEEKSKLSARNLAVYSLTLLGLSILASYYRPLTWLAALFGPLGHEYTIWLGRRVEIRGEPLYVPSDLGARILDVVRNSPAAKLGLRSGDVLLKVNGWPVRDRETLRAALEGAWEQVEVVFYRAGEEERTARVYKAPSDPLGVILVPEPGDKPQVELMSPGWLGRWWREKKK</sequence>
<accession>A0A1W1VDT8</accession>
<name>A0A1W1VDT8_9FIRM</name>
<feature type="transmembrane region" description="Helical" evidence="1">
    <location>
        <begin position="12"/>
        <end position="35"/>
    </location>
</feature>
<dbReference type="InterPro" id="IPR041489">
    <property type="entry name" value="PDZ_6"/>
</dbReference>
<dbReference type="EMBL" id="LT838272">
    <property type="protein sequence ID" value="SMB91486.1"/>
    <property type="molecule type" value="Genomic_DNA"/>
</dbReference>
<keyword evidence="4" id="KW-1185">Reference proteome</keyword>
<feature type="transmembrane region" description="Helical" evidence="1">
    <location>
        <begin position="104"/>
        <end position="122"/>
    </location>
</feature>
<dbReference type="AlphaFoldDB" id="A0A1W1VDT8"/>
<feature type="transmembrane region" description="Helical" evidence="1">
    <location>
        <begin position="217"/>
        <end position="235"/>
    </location>
</feature>
<dbReference type="Proteomes" id="UP000192569">
    <property type="component" value="Chromosome I"/>
</dbReference>
<feature type="transmembrane region" description="Helical" evidence="1">
    <location>
        <begin position="247"/>
        <end position="267"/>
    </location>
</feature>
<organism evidence="3 4">
    <name type="scientific">Thermanaeromonas toyohensis ToBE</name>
    <dbReference type="NCBI Taxonomy" id="698762"/>
    <lineage>
        <taxon>Bacteria</taxon>
        <taxon>Bacillati</taxon>
        <taxon>Bacillota</taxon>
        <taxon>Clostridia</taxon>
        <taxon>Neomoorellales</taxon>
        <taxon>Neomoorellaceae</taxon>
        <taxon>Thermanaeromonas</taxon>
    </lineage>
</organism>
<keyword evidence="1" id="KW-0812">Transmembrane</keyword>
<protein>
    <submittedName>
        <fullName evidence="3">PDZ domain-containing protein</fullName>
    </submittedName>
</protein>
<proteinExistence type="predicted"/>
<reference evidence="3 4" key="1">
    <citation type="submission" date="2017-04" db="EMBL/GenBank/DDBJ databases">
        <authorList>
            <person name="Afonso C.L."/>
            <person name="Miller P.J."/>
            <person name="Scott M.A."/>
            <person name="Spackman E."/>
            <person name="Goraichik I."/>
            <person name="Dimitrov K.M."/>
            <person name="Suarez D.L."/>
            <person name="Swayne D.E."/>
        </authorList>
    </citation>
    <scope>NUCLEOTIDE SEQUENCE [LARGE SCALE GENOMIC DNA]</scope>
    <source>
        <strain evidence="3 4">ToBE</strain>
    </source>
</reference>
<dbReference type="Gene3D" id="2.30.42.10">
    <property type="match status" value="1"/>
</dbReference>
<evidence type="ECO:0000259" key="2">
    <source>
        <dbReference type="PROSITE" id="PS50106"/>
    </source>
</evidence>
<keyword evidence="1" id="KW-0472">Membrane</keyword>
<evidence type="ECO:0000256" key="1">
    <source>
        <dbReference type="SAM" id="Phobius"/>
    </source>
</evidence>
<dbReference type="RefSeq" id="WP_084663632.1">
    <property type="nucleotide sequence ID" value="NZ_LT838272.1"/>
</dbReference>
<feature type="transmembrane region" description="Helical" evidence="1">
    <location>
        <begin position="174"/>
        <end position="191"/>
    </location>
</feature>
<dbReference type="STRING" id="698762.SAMN00808754_0458"/>
<dbReference type="SUPFAM" id="SSF50156">
    <property type="entry name" value="PDZ domain-like"/>
    <property type="match status" value="1"/>
</dbReference>
<gene>
    <name evidence="3" type="ORF">SAMN00808754_0458</name>
</gene>
<dbReference type="SMART" id="SM00228">
    <property type="entry name" value="PDZ"/>
    <property type="match status" value="1"/>
</dbReference>
<dbReference type="PROSITE" id="PS50106">
    <property type="entry name" value="PDZ"/>
    <property type="match status" value="1"/>
</dbReference>
<feature type="transmembrane region" description="Helical" evidence="1">
    <location>
        <begin position="73"/>
        <end position="97"/>
    </location>
</feature>